<name>A0A939NT41_KLEPN</name>
<accession>A0A939NT41</accession>
<sequence length="77" mass="8389">MKLWCVELISKERPHDAMFIAPANPANVLALVEALGAAAVADYAIRLHADTQKLVTDFCTALAEKLQGPLKYGYDTD</sequence>
<evidence type="ECO:0000313" key="2">
    <source>
        <dbReference type="Proteomes" id="UP000664620"/>
    </source>
</evidence>
<proteinExistence type="predicted"/>
<organism evidence="1 2">
    <name type="scientific">Klebsiella pneumoniae</name>
    <dbReference type="NCBI Taxonomy" id="573"/>
    <lineage>
        <taxon>Bacteria</taxon>
        <taxon>Pseudomonadati</taxon>
        <taxon>Pseudomonadota</taxon>
        <taxon>Gammaproteobacteria</taxon>
        <taxon>Enterobacterales</taxon>
        <taxon>Enterobacteriaceae</taxon>
        <taxon>Klebsiella/Raoultella group</taxon>
        <taxon>Klebsiella</taxon>
        <taxon>Klebsiella pneumoniae complex</taxon>
    </lineage>
</organism>
<dbReference type="EMBL" id="JAGETO010000007">
    <property type="protein sequence ID" value="MBO2029045.1"/>
    <property type="molecule type" value="Genomic_DNA"/>
</dbReference>
<comment type="caution">
    <text evidence="1">The sequence shown here is derived from an EMBL/GenBank/DDBJ whole genome shotgun (WGS) entry which is preliminary data.</text>
</comment>
<protein>
    <submittedName>
        <fullName evidence="1">Uncharacterized protein</fullName>
    </submittedName>
</protein>
<gene>
    <name evidence="1" type="ORF">J4734_02785</name>
</gene>
<reference evidence="1" key="1">
    <citation type="submission" date="2021-03" db="EMBL/GenBank/DDBJ databases">
        <title>Molecular epidemiology and mechanisms of colistin and carbapenem resistance in Enterobacteriaceae from clinical isolates, the environment and porcine samples in Pretoria, South Africa.</title>
        <authorList>
            <person name="Bogoshi D."/>
            <person name="Mbelle N.M."/>
            <person name="Naidoo V."/>
            <person name="Osei Sekyere J."/>
        </authorList>
    </citation>
    <scope>NUCLEOTIDE SEQUENCE</scope>
    <source>
        <strain evidence="1">C034</strain>
    </source>
</reference>
<dbReference type="Proteomes" id="UP000664620">
    <property type="component" value="Unassembled WGS sequence"/>
</dbReference>
<dbReference type="AlphaFoldDB" id="A0A939NT41"/>
<evidence type="ECO:0000313" key="1">
    <source>
        <dbReference type="EMBL" id="MBO2029045.1"/>
    </source>
</evidence>